<evidence type="ECO:0000313" key="2">
    <source>
        <dbReference type="Proteomes" id="UP000230132"/>
    </source>
</evidence>
<reference evidence="2" key="1">
    <citation type="submission" date="2017-09" db="EMBL/GenBank/DDBJ databases">
        <title>Depth-based differentiation of microbial function through sediment-hosted aquifers and enrichment of novel symbionts in the deep terrestrial subsurface.</title>
        <authorList>
            <person name="Probst A.J."/>
            <person name="Ladd B."/>
            <person name="Jarett J.K."/>
            <person name="Geller-Mcgrath D.E."/>
            <person name="Sieber C.M.K."/>
            <person name="Emerson J.B."/>
            <person name="Anantharaman K."/>
            <person name="Thomas B.C."/>
            <person name="Malmstrom R."/>
            <person name="Stieglmeier M."/>
            <person name="Klingl A."/>
            <person name="Woyke T."/>
            <person name="Ryan C.M."/>
            <person name="Banfield J.F."/>
        </authorList>
    </citation>
    <scope>NUCLEOTIDE SEQUENCE [LARGE SCALE GENOMIC DNA]</scope>
</reference>
<evidence type="ECO:0000313" key="1">
    <source>
        <dbReference type="EMBL" id="PIR90479.1"/>
    </source>
</evidence>
<name>A0A2H0UWB7_9BACT</name>
<organism evidence="1 2">
    <name type="scientific">bacterium (Candidatus Gribaldobacteria) CG10_big_fil_rev_8_21_14_0_10_37_21</name>
    <dbReference type="NCBI Taxonomy" id="2014275"/>
    <lineage>
        <taxon>Bacteria</taxon>
        <taxon>Candidatus Gribaldobacteria</taxon>
    </lineage>
</organism>
<proteinExistence type="predicted"/>
<comment type="caution">
    <text evidence="1">The sequence shown here is derived from an EMBL/GenBank/DDBJ whole genome shotgun (WGS) entry which is preliminary data.</text>
</comment>
<gene>
    <name evidence="1" type="ORF">COU05_01845</name>
</gene>
<dbReference type="Proteomes" id="UP000230132">
    <property type="component" value="Unassembled WGS sequence"/>
</dbReference>
<sequence>MTQAILEKINNSILELKRETAVLRSFVVGTVGRDEEGEYRPEFVKEILSSSKDEKVFVFKRTDFLKKLRS</sequence>
<protein>
    <submittedName>
        <fullName evidence="1">Uncharacterized protein</fullName>
    </submittedName>
</protein>
<dbReference type="EMBL" id="PFAX01000020">
    <property type="protein sequence ID" value="PIR90479.1"/>
    <property type="molecule type" value="Genomic_DNA"/>
</dbReference>
<accession>A0A2H0UWB7</accession>
<dbReference type="AlphaFoldDB" id="A0A2H0UWB7"/>